<dbReference type="Pfam" id="PF00018">
    <property type="entry name" value="SH3_1"/>
    <property type="match status" value="1"/>
</dbReference>
<dbReference type="GO" id="GO:0005886">
    <property type="term" value="C:plasma membrane"/>
    <property type="evidence" value="ECO:0007669"/>
    <property type="project" value="TreeGrafter"/>
</dbReference>
<proteinExistence type="predicted"/>
<evidence type="ECO:0000256" key="4">
    <source>
        <dbReference type="PROSITE-ProRule" id="PRU00192"/>
    </source>
</evidence>
<dbReference type="CDD" id="cd00174">
    <property type="entry name" value="SH3"/>
    <property type="match status" value="1"/>
</dbReference>
<comment type="caution">
    <text evidence="9">The sequence shown here is derived from an EMBL/GenBank/DDBJ whole genome shotgun (WGS) entry which is preliminary data.</text>
</comment>
<dbReference type="InterPro" id="IPR036028">
    <property type="entry name" value="SH3-like_dom_sf"/>
</dbReference>
<gene>
    <name evidence="9" type="primary">CDC25_0</name>
    <name evidence="9" type="ORF">A0H81_01264</name>
</gene>
<keyword evidence="9" id="KW-0131">Cell cycle</keyword>
<reference evidence="9 10" key="1">
    <citation type="submission" date="2016-03" db="EMBL/GenBank/DDBJ databases">
        <title>Whole genome sequencing of Grifola frondosa 9006-11.</title>
        <authorList>
            <person name="Min B."/>
            <person name="Park H."/>
            <person name="Kim J.-G."/>
            <person name="Cho H."/>
            <person name="Oh Y.-L."/>
            <person name="Kong W.-S."/>
            <person name="Choi I.-G."/>
        </authorList>
    </citation>
    <scope>NUCLEOTIDE SEQUENCE [LARGE SCALE GENOMIC DNA]</scope>
    <source>
        <strain evidence="9 10">9006-11</strain>
    </source>
</reference>
<dbReference type="Proteomes" id="UP000092993">
    <property type="component" value="Unassembled WGS sequence"/>
</dbReference>
<dbReference type="Gene3D" id="1.10.840.10">
    <property type="entry name" value="Ras guanine-nucleotide exchange factors catalytic domain"/>
    <property type="match status" value="1"/>
</dbReference>
<evidence type="ECO:0000313" key="9">
    <source>
        <dbReference type="EMBL" id="OBZ79386.1"/>
    </source>
</evidence>
<dbReference type="SMART" id="SM00326">
    <property type="entry name" value="SH3"/>
    <property type="match status" value="1"/>
</dbReference>
<dbReference type="Pfam" id="PF00617">
    <property type="entry name" value="RasGEF"/>
    <property type="match status" value="1"/>
</dbReference>
<evidence type="ECO:0000313" key="10">
    <source>
        <dbReference type="Proteomes" id="UP000092993"/>
    </source>
</evidence>
<dbReference type="Gene3D" id="1.20.870.10">
    <property type="entry name" value="Son of sevenless (SoS) protein Chain: S domain 1"/>
    <property type="match status" value="1"/>
</dbReference>
<dbReference type="PROSITE" id="PS50002">
    <property type="entry name" value="SH3"/>
    <property type="match status" value="1"/>
</dbReference>
<feature type="compositionally biased region" description="Low complexity" evidence="5">
    <location>
        <begin position="256"/>
        <end position="273"/>
    </location>
</feature>
<dbReference type="InterPro" id="IPR036964">
    <property type="entry name" value="RASGEF_cat_dom_sf"/>
</dbReference>
<keyword evidence="9" id="KW-0132">Cell division</keyword>
<dbReference type="OrthoDB" id="10255964at2759"/>
<accession>A0A1C7MSP3</accession>
<dbReference type="PRINTS" id="PR00452">
    <property type="entry name" value="SH3DOMAIN"/>
</dbReference>
<dbReference type="OMA" id="TGWWAAM"/>
<evidence type="ECO:0000256" key="2">
    <source>
        <dbReference type="ARBA" id="ARBA00022658"/>
    </source>
</evidence>
<dbReference type="PANTHER" id="PTHR23113:SF368">
    <property type="entry name" value="CELL DIVISION CONTROL PROTEIN 25"/>
    <property type="match status" value="1"/>
</dbReference>
<dbReference type="InterPro" id="IPR001452">
    <property type="entry name" value="SH3_domain"/>
</dbReference>
<dbReference type="EMBL" id="LUGG01000001">
    <property type="protein sequence ID" value="OBZ79386.1"/>
    <property type="molecule type" value="Genomic_DNA"/>
</dbReference>
<keyword evidence="10" id="KW-1185">Reference proteome</keyword>
<dbReference type="GO" id="GO:0005085">
    <property type="term" value="F:guanyl-nucleotide exchange factor activity"/>
    <property type="evidence" value="ECO:0007669"/>
    <property type="project" value="UniProtKB-KW"/>
</dbReference>
<dbReference type="SMART" id="SM00229">
    <property type="entry name" value="RasGEFN"/>
    <property type="match status" value="1"/>
</dbReference>
<evidence type="ECO:0000259" key="8">
    <source>
        <dbReference type="PROSITE" id="PS50212"/>
    </source>
</evidence>
<dbReference type="SMART" id="SM00147">
    <property type="entry name" value="RasGEF"/>
    <property type="match status" value="1"/>
</dbReference>
<dbReference type="InterPro" id="IPR001895">
    <property type="entry name" value="RASGEF_cat_dom"/>
</dbReference>
<keyword evidence="1 4" id="KW-0728">SH3 domain</keyword>
<dbReference type="PROSITE" id="PS50009">
    <property type="entry name" value="RASGEF_CAT"/>
    <property type="match status" value="1"/>
</dbReference>
<sequence>MAASRALSLRRGGPLPRLWIDSSLPNRRHSLFTPISAVPSALASVATNSSDTPSTTDAFYVLCLYDFEAEDGDQLSFRKNEMLEIVKREGSGWWAAVRSDDNHVGWIPSAFVEPISEALAERLLNTRNNSQGSEDDAGRAYGSPVQFTDPFVVSPDPLGDGDSRGYDWMPVMDGEKVPIMQLVSDAESKDTAPNVFSPLVPPHEGVDDSFMDLDADMSPTERIVTKLKAHTIMTTIQLPPQYPPAPVVESPIPTESPFSLRRSRSSSSLHSLEPSPPNHQRSHSESVNPVASRHLRRRPLLIDDRSSLTRLTTLIESNNLEELDSLISSPVVTESFDAFSRKTSTRIDKVKQITGDDEAQAFHDAQLAQSSLPWYLRPTYGEDEIKVQPDGTVTAGTLRALVERLTVDHLKANQEMKYRQVFLMTYKTFATADEVFDALVKQYNINHPTALSLTELEHWKEKRLKPTRRRVLSIFHVWSEGHGLLQDDPQIARRLVDFLDSIKAPSLAATAHDVLKSLERYISVIPTAPLSATTTSRRKKSRGLKIELLRLDATVMAEHLSIFGQRLFVKIRPQECLSWVKTQTGSSVRNLAAFTVIHEKLGAWVKMSVLNTEGLGKRADTVDFWIKVAEKCKSLNNYASMSALVVALSSAVISRLHLTWAHVVRRSQLEQLAKYNEPTGNFSAYRLLQRSVDGPCLPFVEMYLTDIININDLHPDNAVVPIPVTGTGSNFPLVNFVKRKKWYEVVDVMLRYQPKVYTFVEDPSITTFIETNLAVAGERDQGSFWMKSQEVQQAEMSHADIRKGLELAGF</sequence>
<dbReference type="InterPro" id="IPR000651">
    <property type="entry name" value="Ras-like_Gua-exchang_fac_N"/>
</dbReference>
<name>A0A1C7MSP3_GRIFR</name>
<feature type="domain" description="Ras-GEF" evidence="7">
    <location>
        <begin position="552"/>
        <end position="794"/>
    </location>
</feature>
<dbReference type="GO" id="GO:0007265">
    <property type="term" value="P:Ras protein signal transduction"/>
    <property type="evidence" value="ECO:0007669"/>
    <property type="project" value="TreeGrafter"/>
</dbReference>
<evidence type="ECO:0000256" key="1">
    <source>
        <dbReference type="ARBA" id="ARBA00022443"/>
    </source>
</evidence>
<feature type="domain" description="N-terminal Ras-GEF" evidence="8">
    <location>
        <begin position="389"/>
        <end position="523"/>
    </location>
</feature>
<evidence type="ECO:0000256" key="3">
    <source>
        <dbReference type="PROSITE-ProRule" id="PRU00168"/>
    </source>
</evidence>
<evidence type="ECO:0000256" key="5">
    <source>
        <dbReference type="SAM" id="MobiDB-lite"/>
    </source>
</evidence>
<dbReference type="CDD" id="cd06224">
    <property type="entry name" value="REM"/>
    <property type="match status" value="1"/>
</dbReference>
<dbReference type="Pfam" id="PF00618">
    <property type="entry name" value="RasGEF_N"/>
    <property type="match status" value="1"/>
</dbReference>
<dbReference type="GO" id="GO:0051301">
    <property type="term" value="P:cell division"/>
    <property type="evidence" value="ECO:0007669"/>
    <property type="project" value="UniProtKB-KW"/>
</dbReference>
<dbReference type="SUPFAM" id="SSF48366">
    <property type="entry name" value="Ras GEF"/>
    <property type="match status" value="1"/>
</dbReference>
<dbReference type="AlphaFoldDB" id="A0A1C7MSP3"/>
<keyword evidence="2 3" id="KW-0344">Guanine-nucleotide releasing factor</keyword>
<dbReference type="PANTHER" id="PTHR23113">
    <property type="entry name" value="GUANINE NUCLEOTIDE EXCHANGE FACTOR"/>
    <property type="match status" value="1"/>
</dbReference>
<dbReference type="InterPro" id="IPR023578">
    <property type="entry name" value="Ras_GEF_dom_sf"/>
</dbReference>
<dbReference type="STRING" id="5627.A0A1C7MSP3"/>
<dbReference type="Gene3D" id="2.30.30.40">
    <property type="entry name" value="SH3 Domains"/>
    <property type="match status" value="1"/>
</dbReference>
<dbReference type="InterPro" id="IPR008937">
    <property type="entry name" value="Ras-like_GEF"/>
</dbReference>
<evidence type="ECO:0000259" key="6">
    <source>
        <dbReference type="PROSITE" id="PS50002"/>
    </source>
</evidence>
<feature type="domain" description="SH3" evidence="6">
    <location>
        <begin position="56"/>
        <end position="117"/>
    </location>
</feature>
<dbReference type="PROSITE" id="PS50212">
    <property type="entry name" value="RASGEF_NTER"/>
    <property type="match status" value="1"/>
</dbReference>
<protein>
    <submittedName>
        <fullName evidence="9">Cell division control protein 25</fullName>
    </submittedName>
</protein>
<evidence type="ECO:0000259" key="7">
    <source>
        <dbReference type="PROSITE" id="PS50009"/>
    </source>
</evidence>
<feature type="region of interest" description="Disordered" evidence="5">
    <location>
        <begin position="239"/>
        <end position="292"/>
    </location>
</feature>
<organism evidence="9 10">
    <name type="scientific">Grifola frondosa</name>
    <name type="common">Maitake</name>
    <name type="synonym">Polyporus frondosus</name>
    <dbReference type="NCBI Taxonomy" id="5627"/>
    <lineage>
        <taxon>Eukaryota</taxon>
        <taxon>Fungi</taxon>
        <taxon>Dikarya</taxon>
        <taxon>Basidiomycota</taxon>
        <taxon>Agaricomycotina</taxon>
        <taxon>Agaricomycetes</taxon>
        <taxon>Polyporales</taxon>
        <taxon>Grifolaceae</taxon>
        <taxon>Grifola</taxon>
    </lineage>
</organism>
<dbReference type="SUPFAM" id="SSF50044">
    <property type="entry name" value="SH3-domain"/>
    <property type="match status" value="1"/>
</dbReference>